<dbReference type="InterPro" id="IPR052159">
    <property type="entry name" value="Competence_DNA_uptake"/>
</dbReference>
<dbReference type="Pfam" id="PF00753">
    <property type="entry name" value="Lactamase_B"/>
    <property type="match status" value="1"/>
</dbReference>
<feature type="domain" description="Metallo-beta-lactamase" evidence="4">
    <location>
        <begin position="10"/>
        <end position="77"/>
    </location>
</feature>
<evidence type="ECO:0000256" key="1">
    <source>
        <dbReference type="ARBA" id="ARBA00034221"/>
    </source>
</evidence>
<dbReference type="PATRIC" id="fig|1886670.3.peg.3385"/>
<dbReference type="Proteomes" id="UP000094578">
    <property type="component" value="Unassembled WGS sequence"/>
</dbReference>
<keyword evidence="6" id="KW-1185">Reference proteome</keyword>
<dbReference type="Gene3D" id="3.60.15.10">
    <property type="entry name" value="Ribonuclease Z/Hydroxyacylglutathione hydrolase-like"/>
    <property type="match status" value="1"/>
</dbReference>
<comment type="catalytic activity">
    <reaction evidence="3">
        <text>3',5'-cyclic UMP + H2O = UMP + H(+)</text>
        <dbReference type="Rhea" id="RHEA:70575"/>
        <dbReference type="ChEBI" id="CHEBI:15377"/>
        <dbReference type="ChEBI" id="CHEBI:15378"/>
        <dbReference type="ChEBI" id="CHEBI:57865"/>
        <dbReference type="ChEBI" id="CHEBI:184387"/>
    </reaction>
    <physiologicalReaction direction="left-to-right" evidence="3">
        <dbReference type="Rhea" id="RHEA:70576"/>
    </physiologicalReaction>
</comment>
<evidence type="ECO:0000259" key="4">
    <source>
        <dbReference type="Pfam" id="PF00753"/>
    </source>
</evidence>
<sequence length="345" mass="39405">MFSIKSLPAHYGDCILIRYGEQDKKNNILIDGGITRTYIATLKKEIQNIIDRGEFIDLLIVTHIHDDHLRGILKFFSDSSMDKSLIKKVWFNSNKILAKYIQDLGIEEINLYDEASKKMSYSNSITFENKLEELGIANTEIVYFNKSYNKINFEGAMITVLTPNIVSLQTLNIAFEKEASLKTSAELHDFNIEINEVNVVDDLEGFIEDDAPFNISSISCILEYNEKTILLLADSTPKDVILGIKSLGYSIDNPLKVDFVKISHHGSKANTNIELLKHIKCSKYIISTNGSKRGAPSKEMLSKIILTQENVELIFNYDIYNEIFTQEEMQKYNFTCLYTIDEMEV</sequence>
<dbReference type="PANTHER" id="PTHR30619:SF1">
    <property type="entry name" value="RECOMBINATION PROTEIN 2"/>
    <property type="match status" value="1"/>
</dbReference>
<dbReference type="SUPFAM" id="SSF56281">
    <property type="entry name" value="Metallo-hydrolase/oxidoreductase"/>
    <property type="match status" value="1"/>
</dbReference>
<evidence type="ECO:0000313" key="6">
    <source>
        <dbReference type="Proteomes" id="UP000094578"/>
    </source>
</evidence>
<dbReference type="PANTHER" id="PTHR30619">
    <property type="entry name" value="DNA INTERNALIZATION/COMPETENCE PROTEIN COMEC/REC2"/>
    <property type="match status" value="1"/>
</dbReference>
<dbReference type="RefSeq" id="WP_069328720.1">
    <property type="nucleotide sequence ID" value="NZ_MDER01000064.1"/>
</dbReference>
<reference evidence="5 6" key="1">
    <citation type="submission" date="2016-08" db="EMBL/GenBank/DDBJ databases">
        <title>Genome sequencing of Paenibacillus sp. TI45-13ar, isolated from Korean traditional nuruk.</title>
        <authorList>
            <person name="Kim S.-J."/>
        </authorList>
    </citation>
    <scope>NUCLEOTIDE SEQUENCE [LARGE SCALE GENOMIC DNA]</scope>
    <source>
        <strain evidence="5 6">TI45-13ar</strain>
    </source>
</reference>
<accession>A0A1E3L079</accession>
<comment type="function">
    <text evidence="2">Counteracts the endogenous Pycsar antiviral defense system. Phosphodiesterase that enables metal-dependent hydrolysis of host cyclic nucleotide Pycsar defense signals such as cCMP and cUMP.</text>
</comment>
<dbReference type="InterPro" id="IPR036866">
    <property type="entry name" value="RibonucZ/Hydroxyglut_hydro"/>
</dbReference>
<comment type="catalytic activity">
    <reaction evidence="1">
        <text>3',5'-cyclic CMP + H2O = CMP + H(+)</text>
        <dbReference type="Rhea" id="RHEA:72675"/>
        <dbReference type="ChEBI" id="CHEBI:15377"/>
        <dbReference type="ChEBI" id="CHEBI:15378"/>
        <dbReference type="ChEBI" id="CHEBI:58003"/>
        <dbReference type="ChEBI" id="CHEBI:60377"/>
    </reaction>
    <physiologicalReaction direction="left-to-right" evidence="1">
        <dbReference type="Rhea" id="RHEA:72676"/>
    </physiologicalReaction>
</comment>
<dbReference type="AlphaFoldDB" id="A0A1E3L079"/>
<dbReference type="InterPro" id="IPR001279">
    <property type="entry name" value="Metallo-B-lactamas"/>
</dbReference>
<evidence type="ECO:0000256" key="2">
    <source>
        <dbReference type="ARBA" id="ARBA00034301"/>
    </source>
</evidence>
<evidence type="ECO:0000313" key="5">
    <source>
        <dbReference type="EMBL" id="ODP27202.1"/>
    </source>
</evidence>
<evidence type="ECO:0000256" key="3">
    <source>
        <dbReference type="ARBA" id="ARBA00048505"/>
    </source>
</evidence>
<organism evidence="5 6">
    <name type="scientific">Paenibacillus nuruki</name>
    <dbReference type="NCBI Taxonomy" id="1886670"/>
    <lineage>
        <taxon>Bacteria</taxon>
        <taxon>Bacillati</taxon>
        <taxon>Bacillota</taxon>
        <taxon>Bacilli</taxon>
        <taxon>Bacillales</taxon>
        <taxon>Paenibacillaceae</taxon>
        <taxon>Paenibacillus</taxon>
    </lineage>
</organism>
<proteinExistence type="predicted"/>
<gene>
    <name evidence="5" type="ORF">PTI45_03327</name>
</gene>
<protein>
    <recommendedName>
        <fullName evidence="4">Metallo-beta-lactamase domain-containing protein</fullName>
    </recommendedName>
</protein>
<name>A0A1E3L079_9BACL</name>
<comment type="caution">
    <text evidence="5">The sequence shown here is derived from an EMBL/GenBank/DDBJ whole genome shotgun (WGS) entry which is preliminary data.</text>
</comment>
<dbReference type="EMBL" id="MDER01000064">
    <property type="protein sequence ID" value="ODP27202.1"/>
    <property type="molecule type" value="Genomic_DNA"/>
</dbReference>